<dbReference type="Proteomes" id="UP000789525">
    <property type="component" value="Unassembled WGS sequence"/>
</dbReference>
<evidence type="ECO:0000313" key="2">
    <source>
        <dbReference type="Proteomes" id="UP000789525"/>
    </source>
</evidence>
<dbReference type="EMBL" id="CAJVPT010010894">
    <property type="protein sequence ID" value="CAG8574431.1"/>
    <property type="molecule type" value="Genomic_DNA"/>
</dbReference>
<proteinExistence type="predicted"/>
<comment type="caution">
    <text evidence="1">The sequence shown here is derived from an EMBL/GenBank/DDBJ whole genome shotgun (WGS) entry which is preliminary data.</text>
</comment>
<organism evidence="1 2">
    <name type="scientific">Acaulospora colombiana</name>
    <dbReference type="NCBI Taxonomy" id="27376"/>
    <lineage>
        <taxon>Eukaryota</taxon>
        <taxon>Fungi</taxon>
        <taxon>Fungi incertae sedis</taxon>
        <taxon>Mucoromycota</taxon>
        <taxon>Glomeromycotina</taxon>
        <taxon>Glomeromycetes</taxon>
        <taxon>Diversisporales</taxon>
        <taxon>Acaulosporaceae</taxon>
        <taxon>Acaulospora</taxon>
    </lineage>
</organism>
<evidence type="ECO:0000313" key="1">
    <source>
        <dbReference type="EMBL" id="CAG8574431.1"/>
    </source>
</evidence>
<accession>A0ACA9MEW0</accession>
<sequence length="245" mass="27966">MTDTKKFAPLSLKEANWDTWSFCMEMLLQKQNLWDVVDGTEAMPAGSQNSKPVKVFTRKRKEAIITIWKKLKDVMGAHGLGARMALRRKFRMLKMSIGTETMREWISRVEELVRKMRNQKINVDDMDVVVALTDSLPASYAALSVWLDGVPEDELTIDLVIRHLLNEEMRQSHMNEVELDHKLAFAAYNKKKAKPIKEITCWNCKQKGHYQLSCTEKSTNTNEGKKKTAVLGPPRAGHYGKATAV</sequence>
<keyword evidence="2" id="KW-1185">Reference proteome</keyword>
<protein>
    <submittedName>
        <fullName evidence="1">3338_t:CDS:1</fullName>
    </submittedName>
</protein>
<reference evidence="1" key="1">
    <citation type="submission" date="2021-06" db="EMBL/GenBank/DDBJ databases">
        <authorList>
            <person name="Kallberg Y."/>
            <person name="Tangrot J."/>
            <person name="Rosling A."/>
        </authorList>
    </citation>
    <scope>NUCLEOTIDE SEQUENCE</scope>
    <source>
        <strain evidence="1">CL356</strain>
    </source>
</reference>
<gene>
    <name evidence="1" type="ORF">ACOLOM_LOCUS5728</name>
</gene>
<name>A0ACA9MEW0_9GLOM</name>